<keyword evidence="3" id="KW-0328">Glycosyltransferase</keyword>
<dbReference type="AlphaFoldDB" id="A0AAP8LAE8"/>
<dbReference type="InterPro" id="IPR050297">
    <property type="entry name" value="LipidA_mod_glycosyltrf_83"/>
</dbReference>
<accession>A0AAP8LAE8</accession>
<dbReference type="PANTHER" id="PTHR33908:SF3">
    <property type="entry name" value="UNDECAPRENYL PHOSPHATE-ALPHA-4-AMINO-4-DEOXY-L-ARABINOSE ARABINOSYL TRANSFERASE"/>
    <property type="match status" value="1"/>
</dbReference>
<evidence type="ECO:0000256" key="2">
    <source>
        <dbReference type="ARBA" id="ARBA00022475"/>
    </source>
</evidence>
<keyword evidence="7 8" id="KW-0472">Membrane</keyword>
<comment type="caution">
    <text evidence="9">The sequence shown here is derived from an EMBL/GenBank/DDBJ whole genome shotgun (WGS) entry which is preliminary data.</text>
</comment>
<name>A0AAP8LAE8_ECOLX</name>
<evidence type="ECO:0000313" key="9">
    <source>
        <dbReference type="EMBL" id="PKD78503.1"/>
    </source>
</evidence>
<proteinExistence type="predicted"/>
<evidence type="ECO:0000256" key="3">
    <source>
        <dbReference type="ARBA" id="ARBA00022676"/>
    </source>
</evidence>
<evidence type="ECO:0008006" key="11">
    <source>
        <dbReference type="Google" id="ProtNLM"/>
    </source>
</evidence>
<dbReference type="PANTHER" id="PTHR33908">
    <property type="entry name" value="MANNOSYLTRANSFERASE YKCB-RELATED"/>
    <property type="match status" value="1"/>
</dbReference>
<dbReference type="GO" id="GO:0010041">
    <property type="term" value="P:response to iron(III) ion"/>
    <property type="evidence" value="ECO:0007669"/>
    <property type="project" value="TreeGrafter"/>
</dbReference>
<evidence type="ECO:0000256" key="8">
    <source>
        <dbReference type="SAM" id="Phobius"/>
    </source>
</evidence>
<evidence type="ECO:0000256" key="6">
    <source>
        <dbReference type="ARBA" id="ARBA00022989"/>
    </source>
</evidence>
<dbReference type="GO" id="GO:0005886">
    <property type="term" value="C:plasma membrane"/>
    <property type="evidence" value="ECO:0007669"/>
    <property type="project" value="UniProtKB-SubCell"/>
</dbReference>
<protein>
    <recommendedName>
        <fullName evidence="11">Phospholipid carrier-dependent glycosyltransferase</fullName>
    </recommendedName>
</protein>
<reference evidence="9 10" key="1">
    <citation type="submission" date="2017-12" db="EMBL/GenBank/DDBJ databases">
        <title>Rapid rising of carbapenem-resistant Enterobacteriaceae(CRE) and emergence of colistin resistance genemcr-1 in CRE in the hospital of Henan, China.</title>
        <authorList>
            <person name="Sun Q."/>
            <person name="Zhang R."/>
            <person name="Li Y."/>
            <person name="Shen Y."/>
            <person name="Zhang Y."/>
            <person name="Yang J."/>
            <person name="Shu L."/>
            <person name="Zhou H."/>
            <person name="Wang Y."/>
            <person name="Wang B."/>
            <person name="Shen Z."/>
        </authorList>
    </citation>
    <scope>NUCLEOTIDE SEQUENCE [LARGE SCALE GENOMIC DNA]</scope>
    <source>
        <strain evidence="9 10">3512</strain>
    </source>
</reference>
<dbReference type="GO" id="GO:0009103">
    <property type="term" value="P:lipopolysaccharide biosynthetic process"/>
    <property type="evidence" value="ECO:0007669"/>
    <property type="project" value="UniProtKB-ARBA"/>
</dbReference>
<organism evidence="9 10">
    <name type="scientific">Escherichia coli</name>
    <dbReference type="NCBI Taxonomy" id="562"/>
    <lineage>
        <taxon>Bacteria</taxon>
        <taxon>Pseudomonadati</taxon>
        <taxon>Pseudomonadota</taxon>
        <taxon>Gammaproteobacteria</taxon>
        <taxon>Enterobacterales</taxon>
        <taxon>Enterobacteriaceae</taxon>
        <taxon>Escherichia</taxon>
    </lineage>
</organism>
<evidence type="ECO:0000256" key="1">
    <source>
        <dbReference type="ARBA" id="ARBA00004651"/>
    </source>
</evidence>
<keyword evidence="4" id="KW-0808">Transferase</keyword>
<feature type="non-terminal residue" evidence="9">
    <location>
        <position position="91"/>
    </location>
</feature>
<dbReference type="GO" id="GO:0016763">
    <property type="term" value="F:pentosyltransferase activity"/>
    <property type="evidence" value="ECO:0007669"/>
    <property type="project" value="TreeGrafter"/>
</dbReference>
<dbReference type="Proteomes" id="UP000233549">
    <property type="component" value="Unassembled WGS sequence"/>
</dbReference>
<evidence type="ECO:0000256" key="7">
    <source>
        <dbReference type="ARBA" id="ARBA00023136"/>
    </source>
</evidence>
<evidence type="ECO:0000313" key="10">
    <source>
        <dbReference type="Proteomes" id="UP000233549"/>
    </source>
</evidence>
<feature type="transmembrane region" description="Helical" evidence="8">
    <location>
        <begin position="12"/>
        <end position="30"/>
    </location>
</feature>
<comment type="subcellular location">
    <subcellularLocation>
        <location evidence="1">Cell membrane</location>
        <topology evidence="1">Multi-pass membrane protein</topology>
    </subcellularLocation>
</comment>
<keyword evidence="5 8" id="KW-0812">Transmembrane</keyword>
<sequence length="91" mass="10256">MLSPYWRGHDYLGWGLLLGLGGILALRLLAMAMMPFADTSEPRYAEIARLMATTGDWITPWFEPGEPFWGKPPLAFWAQALSIRLFGLSEL</sequence>
<dbReference type="EMBL" id="PITP01000561">
    <property type="protein sequence ID" value="PKD78503.1"/>
    <property type="molecule type" value="Genomic_DNA"/>
</dbReference>
<keyword evidence="2" id="KW-1003">Cell membrane</keyword>
<keyword evidence="6 8" id="KW-1133">Transmembrane helix</keyword>
<evidence type="ECO:0000256" key="4">
    <source>
        <dbReference type="ARBA" id="ARBA00022679"/>
    </source>
</evidence>
<gene>
    <name evidence="9" type="ORF">CWS33_29955</name>
</gene>
<evidence type="ECO:0000256" key="5">
    <source>
        <dbReference type="ARBA" id="ARBA00022692"/>
    </source>
</evidence>